<evidence type="ECO:0000313" key="1">
    <source>
        <dbReference type="EMBL" id="JAD65470.1"/>
    </source>
</evidence>
<reference evidence="1" key="2">
    <citation type="journal article" date="2015" name="Data Brief">
        <title>Shoot transcriptome of the giant reed, Arundo donax.</title>
        <authorList>
            <person name="Barrero R.A."/>
            <person name="Guerrero F.D."/>
            <person name="Moolhuijzen P."/>
            <person name="Goolsby J.A."/>
            <person name="Tidwell J."/>
            <person name="Bellgard S.E."/>
            <person name="Bellgard M.I."/>
        </authorList>
    </citation>
    <scope>NUCLEOTIDE SEQUENCE</scope>
    <source>
        <tissue evidence="1">Shoot tissue taken approximately 20 cm above the soil surface</tissue>
    </source>
</reference>
<reference evidence="1" key="1">
    <citation type="submission" date="2014-09" db="EMBL/GenBank/DDBJ databases">
        <authorList>
            <person name="Magalhaes I.L.F."/>
            <person name="Oliveira U."/>
            <person name="Santos F.R."/>
            <person name="Vidigal T.H.D.A."/>
            <person name="Brescovit A.D."/>
            <person name="Santos A.J."/>
        </authorList>
    </citation>
    <scope>NUCLEOTIDE SEQUENCE</scope>
    <source>
        <tissue evidence="1">Shoot tissue taken approximately 20 cm above the soil surface</tissue>
    </source>
</reference>
<sequence length="38" mass="4167">MNQPGSKKELYFTQSKTGLNTAATAPSEVLNKLKSNRL</sequence>
<proteinExistence type="predicted"/>
<name>A0A0A9BWC0_ARUDO</name>
<organism evidence="1">
    <name type="scientific">Arundo donax</name>
    <name type="common">Giant reed</name>
    <name type="synonym">Donax arundinaceus</name>
    <dbReference type="NCBI Taxonomy" id="35708"/>
    <lineage>
        <taxon>Eukaryota</taxon>
        <taxon>Viridiplantae</taxon>
        <taxon>Streptophyta</taxon>
        <taxon>Embryophyta</taxon>
        <taxon>Tracheophyta</taxon>
        <taxon>Spermatophyta</taxon>
        <taxon>Magnoliopsida</taxon>
        <taxon>Liliopsida</taxon>
        <taxon>Poales</taxon>
        <taxon>Poaceae</taxon>
        <taxon>PACMAD clade</taxon>
        <taxon>Arundinoideae</taxon>
        <taxon>Arundineae</taxon>
        <taxon>Arundo</taxon>
    </lineage>
</organism>
<protein>
    <submittedName>
        <fullName evidence="1">Uncharacterized protein</fullName>
    </submittedName>
</protein>
<accession>A0A0A9BWC0</accession>
<dbReference type="EMBL" id="GBRH01232425">
    <property type="protein sequence ID" value="JAD65470.1"/>
    <property type="molecule type" value="Transcribed_RNA"/>
</dbReference>
<dbReference type="AlphaFoldDB" id="A0A0A9BWC0"/>